<keyword evidence="3" id="KW-0489">Methyltransferase</keyword>
<evidence type="ECO:0000256" key="5">
    <source>
        <dbReference type="ARBA" id="ARBA00022691"/>
    </source>
</evidence>
<protein>
    <recommendedName>
        <fullName evidence="2">carnosine N-methyltransferase</fullName>
        <ecNumber evidence="2">2.1.1.22</ecNumber>
    </recommendedName>
</protein>
<evidence type="ECO:0000256" key="4">
    <source>
        <dbReference type="ARBA" id="ARBA00022679"/>
    </source>
</evidence>
<comment type="similarity">
    <text evidence="1">Belongs to the carnosine N-methyltransferase family.</text>
</comment>
<dbReference type="InterPro" id="IPR012901">
    <property type="entry name" value="CARME"/>
</dbReference>
<evidence type="ECO:0000313" key="6">
    <source>
        <dbReference type="EMBL" id="KAF2222484.1"/>
    </source>
</evidence>
<dbReference type="Gene3D" id="3.40.50.150">
    <property type="entry name" value="Vaccinia Virus protein VP39"/>
    <property type="match status" value="1"/>
</dbReference>
<dbReference type="InterPro" id="IPR029063">
    <property type="entry name" value="SAM-dependent_MTases_sf"/>
</dbReference>
<sequence length="405" mass="45327">MASDRGDDGEIDPLADPEERRVLFAALDSFRQYRRAAHYNITHLRRQSFYALPSAHSTLLSEPPFNLTKTFEAVDNAVDKNAEIAEAVLAVGLDTYGVDPDSDEWKGKATPGDMDKARSTIRQLYRDWSPEGAEERNASFRPMLSALNNYYSSTSPAKRGKLNVLVPGAGLGRLVLDVCGAGYSVEGNEISYHQLLVSNWILNSISEPKRIELFPWTLSFSNHISRQDQLQKVLIPDVAAGAYLQETAALIESEMHPFQRMSMSSGDFCVLYKGDEYRESLDAVLTCFFIDTAPNLLQYIEAVRSCLKSNGVWINLGPLLWHFEGGKQSEKRDNGPSSRDFDQDLGIGEAGSFELTEDEVLALLGKTGFKVIHHDNQSHRTGYIQDPKSMLQNTYRPSFWVATKE</sequence>
<dbReference type="EC" id="2.1.1.22" evidence="2"/>
<accession>A0A6A6G9V8</accession>
<dbReference type="EMBL" id="ML992508">
    <property type="protein sequence ID" value="KAF2222484.1"/>
    <property type="molecule type" value="Genomic_DNA"/>
</dbReference>
<dbReference type="OrthoDB" id="978at2759"/>
<keyword evidence="7" id="KW-1185">Reference proteome</keyword>
<dbReference type="PANTHER" id="PTHR12303:SF6">
    <property type="entry name" value="CARNOSINE N-METHYLTRANSFERASE"/>
    <property type="match status" value="1"/>
</dbReference>
<keyword evidence="4" id="KW-0808">Transferase</keyword>
<dbReference type="Proteomes" id="UP000799538">
    <property type="component" value="Unassembled WGS sequence"/>
</dbReference>
<evidence type="ECO:0000256" key="3">
    <source>
        <dbReference type="ARBA" id="ARBA00022603"/>
    </source>
</evidence>
<dbReference type="SMART" id="SM01296">
    <property type="entry name" value="N2227"/>
    <property type="match status" value="1"/>
</dbReference>
<proteinExistence type="inferred from homology"/>
<dbReference type="GO" id="GO:0030735">
    <property type="term" value="F:carnosine N-methyltransferase activity"/>
    <property type="evidence" value="ECO:0007669"/>
    <property type="project" value="UniProtKB-EC"/>
</dbReference>
<name>A0A6A6G9V8_9PEZI</name>
<evidence type="ECO:0000256" key="1">
    <source>
        <dbReference type="ARBA" id="ARBA00010086"/>
    </source>
</evidence>
<evidence type="ECO:0000313" key="7">
    <source>
        <dbReference type="Proteomes" id="UP000799538"/>
    </source>
</evidence>
<dbReference type="PANTHER" id="PTHR12303">
    <property type="entry name" value="CARNOSINE N-METHYLTRANSFERASE"/>
    <property type="match status" value="1"/>
</dbReference>
<dbReference type="GO" id="GO:0032259">
    <property type="term" value="P:methylation"/>
    <property type="evidence" value="ECO:0007669"/>
    <property type="project" value="UniProtKB-KW"/>
</dbReference>
<keyword evidence="5" id="KW-0949">S-adenosyl-L-methionine</keyword>
<dbReference type="AlphaFoldDB" id="A0A6A6G9V8"/>
<reference evidence="7" key="1">
    <citation type="journal article" date="2020" name="Stud. Mycol.">
        <title>101 Dothideomycetes genomes: A test case for predicting lifestyles and emergence of pathogens.</title>
        <authorList>
            <person name="Haridas S."/>
            <person name="Albert R."/>
            <person name="Binder M."/>
            <person name="Bloem J."/>
            <person name="LaButti K."/>
            <person name="Salamov A."/>
            <person name="Andreopoulos B."/>
            <person name="Baker S."/>
            <person name="Barry K."/>
            <person name="Bills G."/>
            <person name="Bluhm B."/>
            <person name="Cannon C."/>
            <person name="Castanera R."/>
            <person name="Culley D."/>
            <person name="Daum C."/>
            <person name="Ezra D."/>
            <person name="Gonzalez J."/>
            <person name="Henrissat B."/>
            <person name="Kuo A."/>
            <person name="Liang C."/>
            <person name="Lipzen A."/>
            <person name="Lutzoni F."/>
            <person name="Magnuson J."/>
            <person name="Mondo S."/>
            <person name="Nolan M."/>
            <person name="Ohm R."/>
            <person name="Pangilinan J."/>
            <person name="Park H.-J."/>
            <person name="Ramirez L."/>
            <person name="Alfaro M."/>
            <person name="Sun H."/>
            <person name="Tritt A."/>
            <person name="Yoshinaga Y."/>
            <person name="Zwiers L.-H."/>
            <person name="Turgeon B."/>
            <person name="Goodwin S."/>
            <person name="Spatafora J."/>
            <person name="Crous P."/>
            <person name="Grigoriev I."/>
        </authorList>
    </citation>
    <scope>NUCLEOTIDE SEQUENCE [LARGE SCALE GENOMIC DNA]</scope>
    <source>
        <strain evidence="7">CECT 20119</strain>
    </source>
</reference>
<dbReference type="SUPFAM" id="SSF53335">
    <property type="entry name" value="S-adenosyl-L-methionine-dependent methyltransferases"/>
    <property type="match status" value="1"/>
</dbReference>
<gene>
    <name evidence="6" type="ORF">BDZ85DRAFT_200213</name>
</gene>
<evidence type="ECO:0000256" key="2">
    <source>
        <dbReference type="ARBA" id="ARBA00012003"/>
    </source>
</evidence>
<dbReference type="Pfam" id="PF07942">
    <property type="entry name" value="CARME"/>
    <property type="match status" value="1"/>
</dbReference>
<organism evidence="6 7">
    <name type="scientific">Elsinoe ampelina</name>
    <dbReference type="NCBI Taxonomy" id="302913"/>
    <lineage>
        <taxon>Eukaryota</taxon>
        <taxon>Fungi</taxon>
        <taxon>Dikarya</taxon>
        <taxon>Ascomycota</taxon>
        <taxon>Pezizomycotina</taxon>
        <taxon>Dothideomycetes</taxon>
        <taxon>Dothideomycetidae</taxon>
        <taxon>Myriangiales</taxon>
        <taxon>Elsinoaceae</taxon>
        <taxon>Elsinoe</taxon>
    </lineage>
</organism>